<evidence type="ECO:0000313" key="1">
    <source>
        <dbReference type="EMBL" id="SDS65668.1"/>
    </source>
</evidence>
<dbReference type="OrthoDB" id="3785047at2"/>
<proteinExistence type="predicted"/>
<accession>A0A1H1TZK8</accession>
<evidence type="ECO:0000313" key="2">
    <source>
        <dbReference type="Proteomes" id="UP000199103"/>
    </source>
</evidence>
<protein>
    <submittedName>
        <fullName evidence="1">Uncharacterized protein</fullName>
    </submittedName>
</protein>
<dbReference type="EMBL" id="LT629772">
    <property type="protein sequence ID" value="SDS65668.1"/>
    <property type="molecule type" value="Genomic_DNA"/>
</dbReference>
<keyword evidence="2" id="KW-1185">Reference proteome</keyword>
<sequence length="167" mass="18572">MSDTGPSWESLPLSTRTTQQIVDGLVDLVIDTRKATDLTRETVGRAFKLELQELRSGHPGSYARLTSTRSYAFGLHGAGTDRVYLHLTFFSKDGDAASDEPAPELRLDRFAERLKQAGFQQQTRYGEHGRRLGDEFVRDGLKLQVIVTGHRVDDGPLLKTIQSVVVS</sequence>
<dbReference type="Proteomes" id="UP000199103">
    <property type="component" value="Chromosome I"/>
</dbReference>
<dbReference type="AlphaFoldDB" id="A0A1H1TZK8"/>
<dbReference type="STRING" id="630515.SAMN04489812_2582"/>
<name>A0A1H1TZK8_9ACTN</name>
<organism evidence="1 2">
    <name type="scientific">Microlunatus soli</name>
    <dbReference type="NCBI Taxonomy" id="630515"/>
    <lineage>
        <taxon>Bacteria</taxon>
        <taxon>Bacillati</taxon>
        <taxon>Actinomycetota</taxon>
        <taxon>Actinomycetes</taxon>
        <taxon>Propionibacteriales</taxon>
        <taxon>Propionibacteriaceae</taxon>
        <taxon>Microlunatus</taxon>
    </lineage>
</organism>
<dbReference type="RefSeq" id="WP_157683426.1">
    <property type="nucleotide sequence ID" value="NZ_LT629772.1"/>
</dbReference>
<gene>
    <name evidence="1" type="ORF">SAMN04489812_2582</name>
</gene>
<reference evidence="1 2" key="1">
    <citation type="submission" date="2016-10" db="EMBL/GenBank/DDBJ databases">
        <authorList>
            <person name="de Groot N.N."/>
        </authorList>
    </citation>
    <scope>NUCLEOTIDE SEQUENCE [LARGE SCALE GENOMIC DNA]</scope>
    <source>
        <strain evidence="1 2">DSM 21800</strain>
    </source>
</reference>